<feature type="repeat" description="ANK" evidence="1">
    <location>
        <begin position="72"/>
        <end position="104"/>
    </location>
</feature>
<dbReference type="Gene3D" id="1.25.40.20">
    <property type="entry name" value="Ankyrin repeat-containing domain"/>
    <property type="match status" value="3"/>
</dbReference>
<protein>
    <submittedName>
        <fullName evidence="2">Uncharacterized protein</fullName>
    </submittedName>
</protein>
<reference evidence="2 3" key="1">
    <citation type="submission" date="2019-07" db="EMBL/GenBank/DDBJ databases">
        <authorList>
            <person name="Jastrzebski P J."/>
            <person name="Paukszto L."/>
            <person name="Jastrzebski P J."/>
        </authorList>
    </citation>
    <scope>NUCLEOTIDE SEQUENCE [LARGE SCALE GENOMIC DNA]</scope>
    <source>
        <strain evidence="2 3">WMS-il1</strain>
    </source>
</reference>
<dbReference type="PROSITE" id="PS50297">
    <property type="entry name" value="ANK_REP_REGION"/>
    <property type="match status" value="6"/>
</dbReference>
<dbReference type="PANTHER" id="PTHR46224:SF64">
    <property type="entry name" value="IQ MOTIF AND ANKYRIN REPEAT DOMAIN-CONTAINING PROTEIN 1"/>
    <property type="match status" value="1"/>
</dbReference>
<dbReference type="InterPro" id="IPR036770">
    <property type="entry name" value="Ankyrin_rpt-contain_sf"/>
</dbReference>
<dbReference type="InterPro" id="IPR002110">
    <property type="entry name" value="Ankyrin_rpt"/>
</dbReference>
<feature type="repeat" description="ANK" evidence="1">
    <location>
        <begin position="172"/>
        <end position="204"/>
    </location>
</feature>
<feature type="repeat" description="ANK" evidence="1">
    <location>
        <begin position="105"/>
        <end position="137"/>
    </location>
</feature>
<gene>
    <name evidence="2" type="ORF">WMSIL1_LOCUS1550</name>
</gene>
<dbReference type="PROSITE" id="PS50088">
    <property type="entry name" value="ANK_REPEAT"/>
    <property type="match status" value="6"/>
</dbReference>
<dbReference type="InterPro" id="IPR051616">
    <property type="entry name" value="Cul2-RING_E3_ligase_SR"/>
</dbReference>
<dbReference type="AlphaFoldDB" id="A0A564XZB6"/>
<keyword evidence="1" id="KW-0040">ANK repeat</keyword>
<feature type="repeat" description="ANK" evidence="1">
    <location>
        <begin position="139"/>
        <end position="171"/>
    </location>
</feature>
<dbReference type="EMBL" id="CABIJS010000033">
    <property type="protein sequence ID" value="VUZ40361.1"/>
    <property type="molecule type" value="Genomic_DNA"/>
</dbReference>
<feature type="repeat" description="ANK" evidence="1">
    <location>
        <begin position="39"/>
        <end position="71"/>
    </location>
</feature>
<evidence type="ECO:0000313" key="2">
    <source>
        <dbReference type="EMBL" id="VUZ40361.1"/>
    </source>
</evidence>
<dbReference type="SMART" id="SM00248">
    <property type="entry name" value="ANK"/>
    <property type="match status" value="7"/>
</dbReference>
<organism evidence="2 3">
    <name type="scientific">Hymenolepis diminuta</name>
    <name type="common">Rat tapeworm</name>
    <dbReference type="NCBI Taxonomy" id="6216"/>
    <lineage>
        <taxon>Eukaryota</taxon>
        <taxon>Metazoa</taxon>
        <taxon>Spiralia</taxon>
        <taxon>Lophotrochozoa</taxon>
        <taxon>Platyhelminthes</taxon>
        <taxon>Cestoda</taxon>
        <taxon>Eucestoda</taxon>
        <taxon>Cyclophyllidea</taxon>
        <taxon>Hymenolepididae</taxon>
        <taxon>Hymenolepis</taxon>
    </lineage>
</organism>
<accession>A0A564XZB6</accession>
<sequence length="299" mass="33003">MDVEQLNVRLFRAVEDSDIQSVEQVLKMGANINATKMLGGETPLIVATSGGDLTMMEFLLVHGAVLHQADANGNFAIHRATLLGHLDGVKLLVQRGSLTTLENNDFDTPLMIASVNGYTEIVEYLLSRGVPMMYKVNQKGRSELTLATEQGYDTIVKLLLNNGDPSKNRSDEINKALRLAVNKNNFEITRILLDWGADPNTRDMAGVPLIIYPLWRNNEPLLYQLLLKGADVNTRDKNGYTLLMNAIILGRANFVQILIKSGADLNALQTNGCATALSLAHIFKDSKILELIENTLKEE</sequence>
<keyword evidence="3" id="KW-1185">Reference proteome</keyword>
<feature type="repeat" description="ANK" evidence="1">
    <location>
        <begin position="238"/>
        <end position="270"/>
    </location>
</feature>
<dbReference type="Pfam" id="PF12796">
    <property type="entry name" value="Ank_2"/>
    <property type="match status" value="3"/>
</dbReference>
<dbReference type="SUPFAM" id="SSF48403">
    <property type="entry name" value="Ankyrin repeat"/>
    <property type="match status" value="1"/>
</dbReference>
<dbReference type="PANTHER" id="PTHR46224">
    <property type="entry name" value="ANKYRIN REPEAT FAMILY PROTEIN"/>
    <property type="match status" value="1"/>
</dbReference>
<evidence type="ECO:0000313" key="3">
    <source>
        <dbReference type="Proteomes" id="UP000321570"/>
    </source>
</evidence>
<name>A0A564XZB6_HYMDI</name>
<dbReference type="Proteomes" id="UP000321570">
    <property type="component" value="Unassembled WGS sequence"/>
</dbReference>
<evidence type="ECO:0000256" key="1">
    <source>
        <dbReference type="PROSITE-ProRule" id="PRU00023"/>
    </source>
</evidence>
<proteinExistence type="predicted"/>